<dbReference type="InterPro" id="IPR006530">
    <property type="entry name" value="YD"/>
</dbReference>
<comment type="caution">
    <text evidence="4">The sequence shown here is derived from an EMBL/GenBank/DDBJ whole genome shotgun (WGS) entry which is preliminary data.</text>
</comment>
<dbReference type="InterPro" id="IPR003284">
    <property type="entry name" value="Sal_SpvB"/>
</dbReference>
<evidence type="ECO:0000313" key="4">
    <source>
        <dbReference type="EMBL" id="MCV2883191.1"/>
    </source>
</evidence>
<dbReference type="Proteomes" id="UP001652504">
    <property type="component" value="Unassembled WGS sequence"/>
</dbReference>
<dbReference type="Gene3D" id="2.180.10.10">
    <property type="entry name" value="RHS repeat-associated core"/>
    <property type="match status" value="2"/>
</dbReference>
<gene>
    <name evidence="4" type="ORF">OE749_00600</name>
</gene>
<dbReference type="RefSeq" id="WP_263710395.1">
    <property type="nucleotide sequence ID" value="NZ_JAOWKX010000001.1"/>
</dbReference>
<dbReference type="SUPFAM" id="SSF69318">
    <property type="entry name" value="Integrin alpha N-terminal domain"/>
    <property type="match status" value="1"/>
</dbReference>
<dbReference type="InterPro" id="IPR028994">
    <property type="entry name" value="Integrin_alpha_N"/>
</dbReference>
<dbReference type="NCBIfam" id="TIGR03696">
    <property type="entry name" value="Rhs_assc_core"/>
    <property type="match status" value="1"/>
</dbReference>
<dbReference type="InterPro" id="IPR022385">
    <property type="entry name" value="Rhs_assc_core"/>
</dbReference>
<keyword evidence="5" id="KW-1185">Reference proteome</keyword>
<accession>A0ABT3A3D5</accession>
<sequence length="2359" mass="258576">MKFYTHQAVVKFPSFFRKTLIQSLFLLFGVMLNAGFAVASESEGQRSIALSWSDVPYATHYKLVEKKPGASAFETVYLDTNTTVKLNARAADVHVYKVIACIDIPDDNTPEPLCEALAEYSEELTVDLAKGDADVAFPKPIDFKTDLSEYLLEFATIGTLPGEFRVDESGAATYSVPIDLPKGIAGVTPTLSLNYHSSAGNGPLGMGWSVGGLSAISRCRPTYEQDGFNQPIQLTNEDRFCLDGQKLMAINGAYGEHGTTYRTEIDSRVRVTSYGTSGNGPDHFIIEREDGSSSRYGADSTAKLTVDDGTVLRWNIDSISDNFNLDSNRIKFNYISDATMYGENAILLSSVTYSGNSVNFSYDTRNQVSRKDSTKAYYHGLIIEHAVARLNNVTVKNHYNKQLKSYSFNYTVDDTSQAHFVEGIVLCGENGNGCYPATTFSWNAFNNYGLRDSKLAYELGAKDVKVAFPIDFNMDGMSELLYVVNDKGIFKVFADTVKLFSFNHSQESKFPVKAIPIDLDADGVLEIVFYHSDGNRHGWLSGDKGNGDSSPMWSVYDPNNSIEQKDSNCVAIFLCGDVVVESNIFSLGLTLADTTDEPLFHDINGDALPDIIFTRNKELNVIKNLGNNQFGAIENLPLSLPFNNERHLSWKLVTSKQPMDINGDGNADFFIKSKELDTELCEQACTYLGAFIVTVESKQGGLSARILQNLGEYSNYMINAVHEAESRVFIADVNSDGLSDVVIGSSTNYALAFFSDGERFGNSVNIALPGSVNEYSSQPISNLQFMDVTKDGRVDLVFYENTKRQWSYVAQTFDGNFAPSKTLSSKLVYDSDGIQPHLADWDGDGELEAGYVDLEGGDAYRHADRAYDTAISRLNAQGKLNRIVNGMGLRTEILYGPMTSASIYKKGTETDSLQFGRCQYESISCSPIVDVLTPRFLVTQVTSLAPAITVEPWNHKLSLSVSYHYEGMRMQSGGRGSLGFEYISTTDNERKVTTRTRYRQDFPFVGMPAETLQYFGYGSDAVPDKMASNVLSYAENQYDYMVLTGGTYFPYLKTATDYQYHVDDIGTGLVNDLTVASRIRSHSVTDNTHIPSVSGHYALLNRSVVTQYDGDNKELSKVTTANTYNAENESNWWISRVTDTTVTHTRVNNTVAGYDGEGVTSRTRQSRFGYDATTGLLVSETIAPEGAALHQLVNTRHCYDSVGNKTTTVTSNRPIADNCALPALTNDKFDFARIKKVRFDTEGRYVDTTYSSLSRPLTDNIEWNSLGQVTKSTDINGVEYAAVFSPHGEPVATSNSMGQLSYTARALKGVLSEPSLPKGVDYYYVTQSVVEGGTTQFTYYDQMGRTVAKAKLSFDNRYTFTVTKYDQYGRVIAQSAPFFSAATPHYATTTYDILGRVVEAKSANGTLTKASYEENAVTTTVTAMTDTGATFTQTQVETTNALGETVSMLDADNWGISYGYDATGNLIHTRDDDGVNTFIYYDDYGRKIGMNDPDKKRWQYQYNGLGELVKQTDAKNQSSITYRDTEGRVIRLDSGTQTRLFEYDGQQLTTECVASGSSCSSGQVSFRKDYVYDEFGRASIVQTMAEGTSYTQETVYDEYGRVFQQFDALGDYHGVRNHYKNGYLEMQEEARYSGSATEGDNKVYFKLTKVDAFDNPISYSYNGSQVKVEKHYDDKTGLVKGITSTNALDQLLQKNEYSFDTLGNLRSRQRGTLVANTQVELAGLTQQVQSQRFDYDKLNRLTHLNDVEVVKYHSNGNIKFKKGQGYYCYNAGLAHAVSGIGSAPGCTTNTYKYDANGSAESIRGNQIMYTAFDKAQRIESSSGTTTFAYDTNKRRYKRETSANGEVIKTLYLGNVEVIYKDGVFSEYRRYIPGGVQTHTASGNISEQYLLKDHIGSLDTVVSDSGEVLQKWYFDAWGKKTQLAKSQMISCSGGASCDVAQYSNSVDLSQVFTTRGFTGHEHVDHAEIIHMNGRIYDPTLGRFLQADPFIQAPENSQSYNRYAYVLNNPLSFTDPSGYFFKSIKKFVKKWGKMIVAAIAAYYTFGLASGWASAWAAGAGGFSATAAATIGYAVGGAAAGFVGGAITTGSLKGALRGAFSGAIMGGIGGSLSGVEAFVASGLAGGIITDLEGGKFGHGFLSAGIGAAMGGRFGKNPYAQVIGSAVVGGTISKLTGGKFANGAISAAFAAAMRADWKSDPIPENSTVAFVGGATDDTNPLNKVVRNAYDEHISKYGSDSAVYFEHTQHEELALWIDQTNGGGTVIAHSYGADMAAQVIADGHSVGRLVTVDPVGWSRPDFSKVAANSGVWQNYDAGDSLRNFNNVVATVGGAWNSAPANYATSHQRYERLGHVRICQVFCKY</sequence>
<dbReference type="Pfam" id="PF03534">
    <property type="entry name" value="SpvB"/>
    <property type="match status" value="1"/>
</dbReference>
<evidence type="ECO:0000256" key="3">
    <source>
        <dbReference type="ARBA" id="ARBA00023026"/>
    </source>
</evidence>
<reference evidence="4 5" key="1">
    <citation type="submission" date="2022-10" db="EMBL/GenBank/DDBJ databases">
        <title>Aestuariibacter sp. AA17 isolated from Montipora capitata coral fragment.</title>
        <authorList>
            <person name="Emsley S.A."/>
            <person name="Pfannmuller K.M."/>
            <person name="Loughran R.M."/>
            <person name="Shlafstein M."/>
            <person name="Papke E."/>
            <person name="Saw J.H."/>
            <person name="Ushijima B."/>
            <person name="Videau P."/>
        </authorList>
    </citation>
    <scope>NUCLEOTIDE SEQUENCE [LARGE SCALE GENOMIC DNA]</scope>
    <source>
        <strain evidence="4 5">AA17</strain>
    </source>
</reference>
<evidence type="ECO:0000256" key="2">
    <source>
        <dbReference type="ARBA" id="ARBA00022525"/>
    </source>
</evidence>
<evidence type="ECO:0000313" key="5">
    <source>
        <dbReference type="Proteomes" id="UP001652504"/>
    </source>
</evidence>
<organism evidence="4 5">
    <name type="scientific">Fluctibacter corallii</name>
    <dbReference type="NCBI Taxonomy" id="2984329"/>
    <lineage>
        <taxon>Bacteria</taxon>
        <taxon>Pseudomonadati</taxon>
        <taxon>Pseudomonadota</taxon>
        <taxon>Gammaproteobacteria</taxon>
        <taxon>Alteromonadales</taxon>
        <taxon>Alteromonadaceae</taxon>
        <taxon>Fluctibacter</taxon>
    </lineage>
</organism>
<dbReference type="EMBL" id="JAOWKX010000001">
    <property type="protein sequence ID" value="MCV2883191.1"/>
    <property type="molecule type" value="Genomic_DNA"/>
</dbReference>
<name>A0ABT3A3D5_9ALTE</name>
<comment type="subcellular location">
    <subcellularLocation>
        <location evidence="1">Secreted</location>
    </subcellularLocation>
</comment>
<proteinExistence type="predicted"/>
<dbReference type="NCBIfam" id="TIGR01643">
    <property type="entry name" value="YD_repeat_2x"/>
    <property type="match status" value="2"/>
</dbReference>
<dbReference type="PANTHER" id="PTHR32305">
    <property type="match status" value="1"/>
</dbReference>
<evidence type="ECO:0000256" key="1">
    <source>
        <dbReference type="ARBA" id="ARBA00004613"/>
    </source>
</evidence>
<dbReference type="InterPro" id="IPR050708">
    <property type="entry name" value="T6SS_VgrG/RHS"/>
</dbReference>
<keyword evidence="3" id="KW-0843">Virulence</keyword>
<dbReference type="PANTHER" id="PTHR32305:SF15">
    <property type="entry name" value="PROTEIN RHSA-RELATED"/>
    <property type="match status" value="1"/>
</dbReference>
<protein>
    <submittedName>
        <fullName evidence="4">FG-GAP-like repeat-containing protein</fullName>
    </submittedName>
</protein>
<keyword evidence="2" id="KW-0964">Secreted</keyword>